<protein>
    <submittedName>
        <fullName evidence="1">Uncharacterized protein</fullName>
    </submittedName>
</protein>
<accession>A0A2P2N990</accession>
<reference evidence="1" key="1">
    <citation type="submission" date="2018-02" db="EMBL/GenBank/DDBJ databases">
        <title>Rhizophora mucronata_Transcriptome.</title>
        <authorList>
            <person name="Meera S.P."/>
            <person name="Sreeshan A."/>
            <person name="Augustine A."/>
        </authorList>
    </citation>
    <scope>NUCLEOTIDE SEQUENCE</scope>
    <source>
        <tissue evidence="1">Leaf</tissue>
    </source>
</reference>
<evidence type="ECO:0000313" key="1">
    <source>
        <dbReference type="EMBL" id="MBX39038.1"/>
    </source>
</evidence>
<proteinExistence type="predicted"/>
<dbReference type="AlphaFoldDB" id="A0A2P2N990"/>
<dbReference type="EMBL" id="GGEC01058554">
    <property type="protein sequence ID" value="MBX39038.1"/>
    <property type="molecule type" value="Transcribed_RNA"/>
</dbReference>
<organism evidence="1">
    <name type="scientific">Rhizophora mucronata</name>
    <name type="common">Asiatic mangrove</name>
    <dbReference type="NCBI Taxonomy" id="61149"/>
    <lineage>
        <taxon>Eukaryota</taxon>
        <taxon>Viridiplantae</taxon>
        <taxon>Streptophyta</taxon>
        <taxon>Embryophyta</taxon>
        <taxon>Tracheophyta</taxon>
        <taxon>Spermatophyta</taxon>
        <taxon>Magnoliopsida</taxon>
        <taxon>eudicotyledons</taxon>
        <taxon>Gunneridae</taxon>
        <taxon>Pentapetalae</taxon>
        <taxon>rosids</taxon>
        <taxon>fabids</taxon>
        <taxon>Malpighiales</taxon>
        <taxon>Rhizophoraceae</taxon>
        <taxon>Rhizophora</taxon>
    </lineage>
</organism>
<name>A0A2P2N990_RHIMU</name>
<sequence>MLPLDWGIFNISTMNNLFVSESSFLG</sequence>